<protein>
    <submittedName>
        <fullName evidence="2">Uncharacterized protein</fullName>
    </submittedName>
</protein>
<accession>A0ABQ8G8B9</accession>
<evidence type="ECO:0000256" key="1">
    <source>
        <dbReference type="SAM" id="MobiDB-lite"/>
    </source>
</evidence>
<feature type="region of interest" description="Disordered" evidence="1">
    <location>
        <begin position="38"/>
        <end position="84"/>
    </location>
</feature>
<dbReference type="EMBL" id="JAGTJR010000016">
    <property type="protein sequence ID" value="KAH7047517.1"/>
    <property type="molecule type" value="Genomic_DNA"/>
</dbReference>
<organism evidence="2 3">
    <name type="scientific">Macrophomina phaseolina</name>
    <dbReference type="NCBI Taxonomy" id="35725"/>
    <lineage>
        <taxon>Eukaryota</taxon>
        <taxon>Fungi</taxon>
        <taxon>Dikarya</taxon>
        <taxon>Ascomycota</taxon>
        <taxon>Pezizomycotina</taxon>
        <taxon>Dothideomycetes</taxon>
        <taxon>Dothideomycetes incertae sedis</taxon>
        <taxon>Botryosphaeriales</taxon>
        <taxon>Botryosphaeriaceae</taxon>
        <taxon>Macrophomina</taxon>
    </lineage>
</organism>
<sequence length="84" mass="8959">MLLQRSNSPCQNRGLAAFLGAPVALFLLLLSHTLSLGPIIPRPSHPRSSQRPAANSTPRRIRSGSRLLPVLPPDDEFPGGLAGE</sequence>
<proteinExistence type="predicted"/>
<gene>
    <name evidence="2" type="ORF">B0J12DRAFT_667258</name>
</gene>
<keyword evidence="3" id="KW-1185">Reference proteome</keyword>
<name>A0ABQ8G8B9_9PEZI</name>
<evidence type="ECO:0000313" key="3">
    <source>
        <dbReference type="Proteomes" id="UP000774617"/>
    </source>
</evidence>
<dbReference type="Proteomes" id="UP000774617">
    <property type="component" value="Unassembled WGS sequence"/>
</dbReference>
<reference evidence="2 3" key="1">
    <citation type="journal article" date="2021" name="Nat. Commun.">
        <title>Genetic determinants of endophytism in the Arabidopsis root mycobiome.</title>
        <authorList>
            <person name="Mesny F."/>
            <person name="Miyauchi S."/>
            <person name="Thiergart T."/>
            <person name="Pickel B."/>
            <person name="Atanasova L."/>
            <person name="Karlsson M."/>
            <person name="Huettel B."/>
            <person name="Barry K.W."/>
            <person name="Haridas S."/>
            <person name="Chen C."/>
            <person name="Bauer D."/>
            <person name="Andreopoulos W."/>
            <person name="Pangilinan J."/>
            <person name="LaButti K."/>
            <person name="Riley R."/>
            <person name="Lipzen A."/>
            <person name="Clum A."/>
            <person name="Drula E."/>
            <person name="Henrissat B."/>
            <person name="Kohler A."/>
            <person name="Grigoriev I.V."/>
            <person name="Martin F.M."/>
            <person name="Hacquard S."/>
        </authorList>
    </citation>
    <scope>NUCLEOTIDE SEQUENCE [LARGE SCALE GENOMIC DNA]</scope>
    <source>
        <strain evidence="2 3">MPI-SDFR-AT-0080</strain>
    </source>
</reference>
<evidence type="ECO:0000313" key="2">
    <source>
        <dbReference type="EMBL" id="KAH7047517.1"/>
    </source>
</evidence>
<comment type="caution">
    <text evidence="2">The sequence shown here is derived from an EMBL/GenBank/DDBJ whole genome shotgun (WGS) entry which is preliminary data.</text>
</comment>